<name>A0ABW5ZLK1_9BACL</name>
<reference evidence="2" key="1">
    <citation type="journal article" date="2019" name="Int. J. Syst. Evol. Microbiol.">
        <title>The Global Catalogue of Microorganisms (GCM) 10K type strain sequencing project: providing services to taxonomists for standard genome sequencing and annotation.</title>
        <authorList>
            <consortium name="The Broad Institute Genomics Platform"/>
            <consortium name="The Broad Institute Genome Sequencing Center for Infectious Disease"/>
            <person name="Wu L."/>
            <person name="Ma J."/>
        </authorList>
    </citation>
    <scope>NUCLEOTIDE SEQUENCE [LARGE SCALE GENOMIC DNA]</scope>
    <source>
        <strain evidence="2">KCTC 13528</strain>
    </source>
</reference>
<comment type="caution">
    <text evidence="1">The sequence shown here is derived from an EMBL/GenBank/DDBJ whole genome shotgun (WGS) entry which is preliminary data.</text>
</comment>
<evidence type="ECO:0000313" key="2">
    <source>
        <dbReference type="Proteomes" id="UP001597561"/>
    </source>
</evidence>
<sequence>MAFGLKRQELIQWKKDIDRGKVAFITHYWLDDRFGDMKTVTKVGAKDLGKLYDWGRQYGLKKEWIHIREDGYSHYDLIGRVQVEILKAEGMQEQMNRFNIK</sequence>
<proteinExistence type="predicted"/>
<accession>A0ABW5ZLK1</accession>
<evidence type="ECO:0008006" key="3">
    <source>
        <dbReference type="Google" id="ProtNLM"/>
    </source>
</evidence>
<gene>
    <name evidence="1" type="ORF">ACFS5P_18465</name>
</gene>
<dbReference type="EMBL" id="JBHUPG010000037">
    <property type="protein sequence ID" value="MFD2913879.1"/>
    <property type="molecule type" value="Genomic_DNA"/>
</dbReference>
<evidence type="ECO:0000313" key="1">
    <source>
        <dbReference type="EMBL" id="MFD2913879.1"/>
    </source>
</evidence>
<keyword evidence="2" id="KW-1185">Reference proteome</keyword>
<dbReference type="RefSeq" id="WP_204730278.1">
    <property type="nucleotide sequence ID" value="NZ_JAFBDK010000015.1"/>
</dbReference>
<dbReference type="Proteomes" id="UP001597561">
    <property type="component" value="Unassembled WGS sequence"/>
</dbReference>
<organism evidence="1 2">
    <name type="scientific">Jeotgalibacillus terrae</name>
    <dbReference type="NCBI Taxonomy" id="587735"/>
    <lineage>
        <taxon>Bacteria</taxon>
        <taxon>Bacillati</taxon>
        <taxon>Bacillota</taxon>
        <taxon>Bacilli</taxon>
        <taxon>Bacillales</taxon>
        <taxon>Caryophanaceae</taxon>
        <taxon>Jeotgalibacillus</taxon>
    </lineage>
</organism>
<protein>
    <recommendedName>
        <fullName evidence="3">YneQ</fullName>
    </recommendedName>
</protein>